<evidence type="ECO:0000313" key="2">
    <source>
        <dbReference type="Proteomes" id="UP000824120"/>
    </source>
</evidence>
<dbReference type="AlphaFoldDB" id="A0A9J5XT06"/>
<feature type="non-terminal residue" evidence="1">
    <location>
        <position position="1"/>
    </location>
</feature>
<name>A0A9J5XT06_SOLCO</name>
<reference evidence="1 2" key="1">
    <citation type="submission" date="2020-09" db="EMBL/GenBank/DDBJ databases">
        <title>De no assembly of potato wild relative species, Solanum commersonii.</title>
        <authorList>
            <person name="Cho K."/>
        </authorList>
    </citation>
    <scope>NUCLEOTIDE SEQUENCE [LARGE SCALE GENOMIC DNA]</scope>
    <source>
        <strain evidence="1">LZ3.2</strain>
        <tissue evidence="1">Leaf</tissue>
    </source>
</reference>
<sequence>VSLFRRFLEFKVSTCVLPIQMGDNMVYMIAVENNNILYEISLPREGKYVVFVQMQRRKYSKQC</sequence>
<keyword evidence="2" id="KW-1185">Reference proteome</keyword>
<dbReference type="EMBL" id="JACXVP010000008">
    <property type="protein sequence ID" value="KAG5591443.1"/>
    <property type="molecule type" value="Genomic_DNA"/>
</dbReference>
<comment type="caution">
    <text evidence="1">The sequence shown here is derived from an EMBL/GenBank/DDBJ whole genome shotgun (WGS) entry which is preliminary data.</text>
</comment>
<proteinExistence type="predicted"/>
<organism evidence="1 2">
    <name type="scientific">Solanum commersonii</name>
    <name type="common">Commerson's wild potato</name>
    <name type="synonym">Commerson's nightshade</name>
    <dbReference type="NCBI Taxonomy" id="4109"/>
    <lineage>
        <taxon>Eukaryota</taxon>
        <taxon>Viridiplantae</taxon>
        <taxon>Streptophyta</taxon>
        <taxon>Embryophyta</taxon>
        <taxon>Tracheophyta</taxon>
        <taxon>Spermatophyta</taxon>
        <taxon>Magnoliopsida</taxon>
        <taxon>eudicotyledons</taxon>
        <taxon>Gunneridae</taxon>
        <taxon>Pentapetalae</taxon>
        <taxon>asterids</taxon>
        <taxon>lamiids</taxon>
        <taxon>Solanales</taxon>
        <taxon>Solanaceae</taxon>
        <taxon>Solanoideae</taxon>
        <taxon>Solaneae</taxon>
        <taxon>Solanum</taxon>
    </lineage>
</organism>
<evidence type="ECO:0000313" key="1">
    <source>
        <dbReference type="EMBL" id="KAG5591443.1"/>
    </source>
</evidence>
<protein>
    <submittedName>
        <fullName evidence="1">Uncharacterized protein</fullName>
    </submittedName>
</protein>
<dbReference type="Proteomes" id="UP000824120">
    <property type="component" value="Chromosome 8"/>
</dbReference>
<accession>A0A9J5XT06</accession>
<gene>
    <name evidence="1" type="ORF">H5410_041957</name>
</gene>